<feature type="transmembrane region" description="Helical" evidence="1">
    <location>
        <begin position="40"/>
        <end position="71"/>
    </location>
</feature>
<organism evidence="2">
    <name type="scientific">Hordeum vulgare subsp. vulgare</name>
    <name type="common">Domesticated barley</name>
    <dbReference type="NCBI Taxonomy" id="112509"/>
    <lineage>
        <taxon>Eukaryota</taxon>
        <taxon>Viridiplantae</taxon>
        <taxon>Streptophyta</taxon>
        <taxon>Embryophyta</taxon>
        <taxon>Tracheophyta</taxon>
        <taxon>Spermatophyta</taxon>
        <taxon>Magnoliopsida</taxon>
        <taxon>Liliopsida</taxon>
        <taxon>Poales</taxon>
        <taxon>Poaceae</taxon>
        <taxon>BOP clade</taxon>
        <taxon>Pooideae</taxon>
        <taxon>Triticodae</taxon>
        <taxon>Triticeae</taxon>
        <taxon>Hordeinae</taxon>
        <taxon>Hordeum</taxon>
    </lineage>
</organism>
<dbReference type="AlphaFoldDB" id="F2D4M0"/>
<protein>
    <submittedName>
        <fullName evidence="2">Predicted protein</fullName>
    </submittedName>
</protein>
<keyword evidence="1" id="KW-0812">Transmembrane</keyword>
<proteinExistence type="evidence at transcript level"/>
<name>F2D4M0_HORVV</name>
<accession>F2D4M0</accession>
<keyword evidence="1" id="KW-0472">Membrane</keyword>
<keyword evidence="1" id="KW-1133">Transmembrane helix</keyword>
<dbReference type="EMBL" id="AK358830">
    <property type="protein sequence ID" value="BAJ90041.1"/>
    <property type="molecule type" value="mRNA"/>
</dbReference>
<evidence type="ECO:0000313" key="2">
    <source>
        <dbReference type="EMBL" id="BAJ90041.1"/>
    </source>
</evidence>
<reference evidence="2" key="1">
    <citation type="journal article" date="2011" name="Plant Physiol.">
        <title>Comprehensive sequence analysis of 24,783 barley full-length cDNAs derived from 12 clone libraries.</title>
        <authorList>
            <person name="Matsumoto T."/>
            <person name="Tanaka T."/>
            <person name="Sakai H."/>
            <person name="Amano N."/>
            <person name="Kanamori H."/>
            <person name="Kurita K."/>
            <person name="Kikuta A."/>
            <person name="Kamiya K."/>
            <person name="Yamamoto M."/>
            <person name="Ikawa H."/>
            <person name="Fujii N."/>
            <person name="Hori K."/>
            <person name="Itoh T."/>
            <person name="Sato K."/>
        </authorList>
    </citation>
    <scope>NUCLEOTIDE SEQUENCE</scope>
</reference>
<evidence type="ECO:0000256" key="1">
    <source>
        <dbReference type="SAM" id="Phobius"/>
    </source>
</evidence>
<sequence length="78" mass="8718">MGLLGCSNHSLSLHFLGFVELDKAIYRKISAIASAPRREIYFFSGFVVSILTGSSTEMILSYCSGHVYLYFPVMMSKK</sequence>